<feature type="transmembrane region" description="Helical" evidence="8">
    <location>
        <begin position="289"/>
        <end position="310"/>
    </location>
</feature>
<comment type="caution">
    <text evidence="10">The sequence shown here is derived from an EMBL/GenBank/DDBJ whole genome shotgun (WGS) entry which is preliminary data.</text>
</comment>
<keyword evidence="4 8" id="KW-0812">Transmembrane</keyword>
<feature type="transmembrane region" description="Helical" evidence="8">
    <location>
        <begin position="413"/>
        <end position="436"/>
    </location>
</feature>
<feature type="transmembrane region" description="Helical" evidence="8">
    <location>
        <begin position="168"/>
        <end position="188"/>
    </location>
</feature>
<dbReference type="PROSITE" id="PS50850">
    <property type="entry name" value="MFS"/>
    <property type="match status" value="1"/>
</dbReference>
<evidence type="ECO:0000256" key="2">
    <source>
        <dbReference type="ARBA" id="ARBA00008335"/>
    </source>
</evidence>
<dbReference type="GO" id="GO:0016020">
    <property type="term" value="C:membrane"/>
    <property type="evidence" value="ECO:0007669"/>
    <property type="project" value="TreeGrafter"/>
</dbReference>
<feature type="transmembrane region" description="Helical" evidence="8">
    <location>
        <begin position="322"/>
        <end position="345"/>
    </location>
</feature>
<evidence type="ECO:0000256" key="8">
    <source>
        <dbReference type="SAM" id="Phobius"/>
    </source>
</evidence>
<evidence type="ECO:0000313" key="10">
    <source>
        <dbReference type="EMBL" id="KXS95432.1"/>
    </source>
</evidence>
<feature type="transmembrane region" description="Helical" evidence="8">
    <location>
        <begin position="84"/>
        <end position="104"/>
    </location>
</feature>
<keyword evidence="6 8" id="KW-0472">Membrane</keyword>
<proteinExistence type="inferred from homology"/>
<feature type="transmembrane region" description="Helical" evidence="8">
    <location>
        <begin position="357"/>
        <end position="376"/>
    </location>
</feature>
<evidence type="ECO:0000256" key="6">
    <source>
        <dbReference type="ARBA" id="ARBA00023136"/>
    </source>
</evidence>
<organism evidence="10 11">
    <name type="scientific">Pseudocercospora eumusae</name>
    <dbReference type="NCBI Taxonomy" id="321146"/>
    <lineage>
        <taxon>Eukaryota</taxon>
        <taxon>Fungi</taxon>
        <taxon>Dikarya</taxon>
        <taxon>Ascomycota</taxon>
        <taxon>Pezizomycotina</taxon>
        <taxon>Dothideomycetes</taxon>
        <taxon>Dothideomycetidae</taxon>
        <taxon>Mycosphaerellales</taxon>
        <taxon>Mycosphaerellaceae</taxon>
        <taxon>Pseudocercospora</taxon>
    </lineage>
</organism>
<reference evidence="10 11" key="1">
    <citation type="submission" date="2015-07" db="EMBL/GenBank/DDBJ databases">
        <title>Comparative genomics of the Sigatoka disease complex on banana suggests a link between parallel evolutionary changes in Pseudocercospora fijiensis and Pseudocercospora eumusae and increased virulence on the banana host.</title>
        <authorList>
            <person name="Chang T.-C."/>
            <person name="Salvucci A."/>
            <person name="Crous P.W."/>
            <person name="Stergiopoulos I."/>
        </authorList>
    </citation>
    <scope>NUCLEOTIDE SEQUENCE [LARGE SCALE GENOMIC DNA]</scope>
    <source>
        <strain evidence="10 11">CBS 114824</strain>
    </source>
</reference>
<comment type="subcellular location">
    <subcellularLocation>
        <location evidence="1">Endomembrane system</location>
        <topology evidence="1">Multi-pass membrane protein</topology>
    </subcellularLocation>
</comment>
<feature type="transmembrane region" description="Helical" evidence="8">
    <location>
        <begin position="382"/>
        <end position="401"/>
    </location>
</feature>
<feature type="transmembrane region" description="Helical" evidence="8">
    <location>
        <begin position="231"/>
        <end position="254"/>
    </location>
</feature>
<feature type="transmembrane region" description="Helical" evidence="8">
    <location>
        <begin position="442"/>
        <end position="461"/>
    </location>
</feature>
<dbReference type="Proteomes" id="UP000070133">
    <property type="component" value="Unassembled WGS sequence"/>
</dbReference>
<dbReference type="FunFam" id="1.20.1250.20:FF:000308">
    <property type="entry name" value="MFS efflux transporter"/>
    <property type="match status" value="1"/>
</dbReference>
<evidence type="ECO:0000256" key="4">
    <source>
        <dbReference type="ARBA" id="ARBA00022692"/>
    </source>
</evidence>
<accession>A0A139GZ57</accession>
<evidence type="ECO:0000256" key="3">
    <source>
        <dbReference type="ARBA" id="ARBA00022448"/>
    </source>
</evidence>
<dbReference type="AlphaFoldDB" id="A0A139GZ57"/>
<feature type="domain" description="Major facilitator superfamily (MFS) profile" evidence="9">
    <location>
        <begin position="79"/>
        <end position="467"/>
    </location>
</feature>
<evidence type="ECO:0000256" key="7">
    <source>
        <dbReference type="SAM" id="MobiDB-lite"/>
    </source>
</evidence>
<dbReference type="InterPro" id="IPR051788">
    <property type="entry name" value="MFS_Transporter"/>
</dbReference>
<dbReference type="FunFam" id="1.20.1250.20:FF:000286">
    <property type="entry name" value="MFS efflux transporter"/>
    <property type="match status" value="1"/>
</dbReference>
<evidence type="ECO:0000256" key="5">
    <source>
        <dbReference type="ARBA" id="ARBA00022989"/>
    </source>
</evidence>
<dbReference type="OrthoDB" id="413079at2759"/>
<dbReference type="GO" id="GO:0022857">
    <property type="term" value="F:transmembrane transporter activity"/>
    <property type="evidence" value="ECO:0007669"/>
    <property type="project" value="InterPro"/>
</dbReference>
<keyword evidence="5 8" id="KW-1133">Transmembrane helix</keyword>
<feature type="region of interest" description="Disordered" evidence="7">
    <location>
        <begin position="24"/>
        <end position="65"/>
    </location>
</feature>
<dbReference type="Pfam" id="PF07690">
    <property type="entry name" value="MFS_1"/>
    <property type="match status" value="1"/>
</dbReference>
<dbReference type="GO" id="GO:0012505">
    <property type="term" value="C:endomembrane system"/>
    <property type="evidence" value="ECO:0007669"/>
    <property type="project" value="UniProtKB-SubCell"/>
</dbReference>
<protein>
    <recommendedName>
        <fullName evidence="9">Major facilitator superfamily (MFS) profile domain-containing protein</fullName>
    </recommendedName>
</protein>
<evidence type="ECO:0000259" key="9">
    <source>
        <dbReference type="PROSITE" id="PS50850"/>
    </source>
</evidence>
<dbReference type="PANTHER" id="PTHR23514">
    <property type="entry name" value="BYPASS OF STOP CODON PROTEIN 6"/>
    <property type="match status" value="1"/>
</dbReference>
<dbReference type="SUPFAM" id="SSF103473">
    <property type="entry name" value="MFS general substrate transporter"/>
    <property type="match status" value="1"/>
</dbReference>
<feature type="transmembrane region" description="Helical" evidence="8">
    <location>
        <begin position="144"/>
        <end position="162"/>
    </location>
</feature>
<evidence type="ECO:0000256" key="1">
    <source>
        <dbReference type="ARBA" id="ARBA00004127"/>
    </source>
</evidence>
<dbReference type="Gene3D" id="1.20.1250.20">
    <property type="entry name" value="MFS general substrate transporter like domains"/>
    <property type="match status" value="2"/>
</dbReference>
<evidence type="ECO:0000313" key="11">
    <source>
        <dbReference type="Proteomes" id="UP000070133"/>
    </source>
</evidence>
<dbReference type="InterPro" id="IPR036259">
    <property type="entry name" value="MFS_trans_sf"/>
</dbReference>
<dbReference type="InterPro" id="IPR011701">
    <property type="entry name" value="MFS"/>
</dbReference>
<keyword evidence="3" id="KW-0813">Transport</keyword>
<dbReference type="InterPro" id="IPR020846">
    <property type="entry name" value="MFS_dom"/>
</dbReference>
<dbReference type="EMBL" id="LFZN01000215">
    <property type="protein sequence ID" value="KXS95432.1"/>
    <property type="molecule type" value="Genomic_DNA"/>
</dbReference>
<comment type="similarity">
    <text evidence="2">Belongs to the major facilitator superfamily.</text>
</comment>
<sequence length="469" mass="51395">MTEAGRRGGSSTVVLEPLELEAISQKQDSSKSKRPSLSGRSLGSYKPDEDQSPVDTLPSPTVATEPVERWNQSRRNLYKSAASFWAFILMGLNDATYGAIIPYLQTYYDLPYAIISLVFLSPFLGYVGSALLNNMIHLRFGQRGIAFLGPLCHLIAYIVIAVHPPYPVLVVAFILAGFANGLEDAGWNAWMGAMANANEILGFLHAFYGVGATIAPLIATTMITKANLPWYYWYYCMVGFACIEFATSLHAFWYETGAKYREVHARLSNEEGSRLKEAIFKMPAARTTWLCASFLLCYMGVEVALGGWIVEFMIRVRHAAEFPSGMSATGFWLGMTVGRIVLGFVTPKIGEKLSIMIYFPIAVGLELLFWLVPQFYVSAVAVAFQGFFLGPMFPAAVVACTKLLPKHLHVSSIGFAAAFGGSGGAIFPYAVGAIAQAKGVQVLQPIVLALMAVCWLLWLALPRINKKKE</sequence>
<name>A0A139GZ57_9PEZI</name>
<gene>
    <name evidence="10" type="ORF">AC578_4707</name>
</gene>
<feature type="transmembrane region" description="Helical" evidence="8">
    <location>
        <begin position="110"/>
        <end position="132"/>
    </location>
</feature>
<keyword evidence="11" id="KW-1185">Reference proteome</keyword>
<feature type="transmembrane region" description="Helical" evidence="8">
    <location>
        <begin position="200"/>
        <end position="219"/>
    </location>
</feature>
<dbReference type="PANTHER" id="PTHR23514:SF3">
    <property type="entry name" value="BYPASS OF STOP CODON PROTEIN 6"/>
    <property type="match status" value="1"/>
</dbReference>